<accession>A0A8H4LJP0</accession>
<comment type="similarity">
    <text evidence="1">Belongs to the NmrA-type oxidoreductase family. Isoflavone reductase subfamily.</text>
</comment>
<organism evidence="5 6">
    <name type="scientific">Fusarium albosuccineum</name>
    <dbReference type="NCBI Taxonomy" id="1237068"/>
    <lineage>
        <taxon>Eukaryota</taxon>
        <taxon>Fungi</taxon>
        <taxon>Dikarya</taxon>
        <taxon>Ascomycota</taxon>
        <taxon>Pezizomycotina</taxon>
        <taxon>Sordariomycetes</taxon>
        <taxon>Hypocreomycetidae</taxon>
        <taxon>Hypocreales</taxon>
        <taxon>Nectriaceae</taxon>
        <taxon>Fusarium</taxon>
        <taxon>Fusarium decemcellulare species complex</taxon>
    </lineage>
</organism>
<comment type="caution">
    <text evidence="5">The sequence shown here is derived from an EMBL/GenBank/DDBJ whole genome shotgun (WGS) entry which is preliminary data.</text>
</comment>
<dbReference type="OrthoDB" id="419598at2759"/>
<name>A0A8H4LJP0_9HYPO</name>
<feature type="domain" description="NmrA-like" evidence="4">
    <location>
        <begin position="3"/>
        <end position="230"/>
    </location>
</feature>
<proteinExistence type="inferred from homology"/>
<keyword evidence="3" id="KW-0560">Oxidoreductase</keyword>
<dbReference type="Pfam" id="PF05368">
    <property type="entry name" value="NmrA"/>
    <property type="match status" value="1"/>
</dbReference>
<evidence type="ECO:0000313" key="5">
    <source>
        <dbReference type="EMBL" id="KAF4470830.1"/>
    </source>
</evidence>
<sequence length="311" mass="34852">MVKIAVAGGADGLGRAIVDAIRNDGKHEIIILSRRPHEDPAVNVVDYSSIDDLRSLFEREKIHTVVSTIGAYTEAHHRSQMNMIEAADLSPSVKRFIPSEFGFHIKPEIAHRSVSFPFKLETLKRLEKSNLEFTLIHTGVFLDYLVYPRVPSYLQCQTVWVHLGLNIAALPGDGNMPVAFTHSEDVGKLVALILDVPRWEQRYYAVANRLTLNELVKIAEDVKGSPIAVSYDSREKLERGECTLLPGPTESEWKHDRFDAHDQYMKYMVDLCSLVVDGLADLDGETAITSIFPGFKPLTVRDAVKKWVQAG</sequence>
<evidence type="ECO:0000256" key="3">
    <source>
        <dbReference type="ARBA" id="ARBA00023002"/>
    </source>
</evidence>
<evidence type="ECO:0000259" key="4">
    <source>
        <dbReference type="Pfam" id="PF05368"/>
    </source>
</evidence>
<dbReference type="InterPro" id="IPR036291">
    <property type="entry name" value="NAD(P)-bd_dom_sf"/>
</dbReference>
<dbReference type="PANTHER" id="PTHR47706:SF4">
    <property type="entry name" value="NMRA-LIKE DOMAIN-CONTAINING PROTEIN"/>
    <property type="match status" value="1"/>
</dbReference>
<dbReference type="SUPFAM" id="SSF51735">
    <property type="entry name" value="NAD(P)-binding Rossmann-fold domains"/>
    <property type="match status" value="1"/>
</dbReference>
<reference evidence="5 6" key="1">
    <citation type="submission" date="2020-01" db="EMBL/GenBank/DDBJ databases">
        <title>Identification and distribution of gene clusters putatively required for synthesis of sphingolipid metabolism inhibitors in phylogenetically diverse species of the filamentous fungus Fusarium.</title>
        <authorList>
            <person name="Kim H.-S."/>
            <person name="Busman M."/>
            <person name="Brown D.W."/>
            <person name="Divon H."/>
            <person name="Uhlig S."/>
            <person name="Proctor R.H."/>
        </authorList>
    </citation>
    <scope>NUCLEOTIDE SEQUENCE [LARGE SCALE GENOMIC DNA]</scope>
    <source>
        <strain evidence="5 6">NRRL 20459</strain>
    </source>
</reference>
<dbReference type="PANTHER" id="PTHR47706">
    <property type="entry name" value="NMRA-LIKE FAMILY PROTEIN"/>
    <property type="match status" value="1"/>
</dbReference>
<dbReference type="Gene3D" id="3.90.25.10">
    <property type="entry name" value="UDP-galactose 4-epimerase, domain 1"/>
    <property type="match status" value="1"/>
</dbReference>
<dbReference type="Proteomes" id="UP000554235">
    <property type="component" value="Unassembled WGS sequence"/>
</dbReference>
<keyword evidence="2" id="KW-0521">NADP</keyword>
<dbReference type="InterPro" id="IPR051609">
    <property type="entry name" value="NmrA/Isoflavone_reductase-like"/>
</dbReference>
<dbReference type="Gene3D" id="3.40.50.720">
    <property type="entry name" value="NAD(P)-binding Rossmann-like Domain"/>
    <property type="match status" value="1"/>
</dbReference>
<protein>
    <submittedName>
        <fullName evidence="5">SDR family</fullName>
    </submittedName>
</protein>
<dbReference type="AlphaFoldDB" id="A0A8H4LJP0"/>
<gene>
    <name evidence="5" type="ORF">FALBO_2265</name>
</gene>
<dbReference type="InterPro" id="IPR008030">
    <property type="entry name" value="NmrA-like"/>
</dbReference>
<evidence type="ECO:0000313" key="6">
    <source>
        <dbReference type="Proteomes" id="UP000554235"/>
    </source>
</evidence>
<evidence type="ECO:0000256" key="1">
    <source>
        <dbReference type="ARBA" id="ARBA00005725"/>
    </source>
</evidence>
<keyword evidence="6" id="KW-1185">Reference proteome</keyword>
<evidence type="ECO:0000256" key="2">
    <source>
        <dbReference type="ARBA" id="ARBA00022857"/>
    </source>
</evidence>
<dbReference type="EMBL" id="JAADYS010000288">
    <property type="protein sequence ID" value="KAF4470830.1"/>
    <property type="molecule type" value="Genomic_DNA"/>
</dbReference>
<dbReference type="GO" id="GO:0016491">
    <property type="term" value="F:oxidoreductase activity"/>
    <property type="evidence" value="ECO:0007669"/>
    <property type="project" value="UniProtKB-KW"/>
</dbReference>